<proteinExistence type="predicted"/>
<dbReference type="NCBIfam" id="TIGR02532">
    <property type="entry name" value="IV_pilin_GFxxxE"/>
    <property type="match status" value="1"/>
</dbReference>
<comment type="caution">
    <text evidence="3">The sequence shown here is derived from an EMBL/GenBank/DDBJ whole genome shotgun (WGS) entry which is preliminary data.</text>
</comment>
<evidence type="ECO:0000313" key="3">
    <source>
        <dbReference type="EMBL" id="MFC5382374.1"/>
    </source>
</evidence>
<dbReference type="InterPro" id="IPR012902">
    <property type="entry name" value="N_methyl_site"/>
</dbReference>
<evidence type="ECO:0000256" key="1">
    <source>
        <dbReference type="SAM" id="MobiDB-lite"/>
    </source>
</evidence>
<keyword evidence="2" id="KW-1133">Transmembrane helix</keyword>
<dbReference type="RefSeq" id="WP_340271625.1">
    <property type="nucleotide sequence ID" value="NZ_JBBEOG010000013.1"/>
</dbReference>
<gene>
    <name evidence="3" type="ORF">ACFPJ6_16535</name>
</gene>
<feature type="transmembrane region" description="Helical" evidence="2">
    <location>
        <begin position="21"/>
        <end position="44"/>
    </location>
</feature>
<keyword evidence="2" id="KW-0812">Transmembrane</keyword>
<dbReference type="EMBL" id="JBHSLD010000026">
    <property type="protein sequence ID" value="MFC5382374.1"/>
    <property type="molecule type" value="Genomic_DNA"/>
</dbReference>
<feature type="compositionally biased region" description="Low complexity" evidence="1">
    <location>
        <begin position="267"/>
        <end position="289"/>
    </location>
</feature>
<sequence>MRDLLARAQRVRLTRDGGFTLVELMVSMVVIAIVVTALLTLYVATLTSTVGAKQRQSASAIATQQLERLRALPYNTVRAGLRADDLSGDPYISTGRLRINGLDERIVTSTTQAQAPLYPHRRTVIQDGQTYTVSVYVTEGTTTLPSYQLTSVVEWTVANRGSRSIVQRSTTYSSQGCLSLSNRPFSGPCQAAYTATAGITSGRITVTNASDSQQLIPGTNGSLLALDLPGLSASTAIEQTVTLSADSRTFGASSRTTSGDQSTGGVAAAASADTDPSSPTNTSSSGTTPAQTSSTLSISGLAGQLVARPSTSDSGTAAAQVSGNATGCVWSDAVPVTTSQPCAVSSVQSAGGDSTIRYDIATPLTILGGTQPATLARVSPGSTASRAASGRLISSTNGICPATAGNGCSAAAARRNLGTITLGGLPARSRSEDTFPAGFPVTGGSVMELTGFSETVLAESGAGARAPSYTRAGTLSYWNGTGFTSVNLASVTGAVTYDPPPVSASYRNGAGDRIDVVADGLLRIGALDQSQVNVLPCDKTTAAGSCTSRSTSGTALSAQVEYVVTQTVAGVSTELSRFVVIADLGSGTATTYYRGAPDA</sequence>
<accession>A0ABW0GQX0</accession>
<dbReference type="PROSITE" id="PS00409">
    <property type="entry name" value="PROKAR_NTER_METHYL"/>
    <property type="match status" value="1"/>
</dbReference>
<feature type="region of interest" description="Disordered" evidence="1">
    <location>
        <begin position="248"/>
        <end position="294"/>
    </location>
</feature>
<dbReference type="Proteomes" id="UP001596122">
    <property type="component" value="Unassembled WGS sequence"/>
</dbReference>
<evidence type="ECO:0000256" key="2">
    <source>
        <dbReference type="SAM" id="Phobius"/>
    </source>
</evidence>
<name>A0ABW0GQX0_9MICO</name>
<feature type="compositionally biased region" description="Polar residues" evidence="1">
    <location>
        <begin position="248"/>
        <end position="264"/>
    </location>
</feature>
<organism evidence="3 4">
    <name type="scientific">Aquipuribacter nitratireducens</name>
    <dbReference type="NCBI Taxonomy" id="650104"/>
    <lineage>
        <taxon>Bacteria</taxon>
        <taxon>Bacillati</taxon>
        <taxon>Actinomycetota</taxon>
        <taxon>Actinomycetes</taxon>
        <taxon>Micrococcales</taxon>
        <taxon>Intrasporangiaceae</taxon>
        <taxon>Aquipuribacter</taxon>
    </lineage>
</organism>
<dbReference type="Pfam" id="PF07963">
    <property type="entry name" value="N_methyl"/>
    <property type="match status" value="1"/>
</dbReference>
<keyword evidence="4" id="KW-1185">Reference proteome</keyword>
<protein>
    <submittedName>
        <fullName evidence="3">Prepilin-type N-terminal cleavage/methylation domain-containing protein</fullName>
    </submittedName>
</protein>
<keyword evidence="2" id="KW-0472">Membrane</keyword>
<reference evidence="4" key="1">
    <citation type="journal article" date="2019" name="Int. J. Syst. Evol. Microbiol.">
        <title>The Global Catalogue of Microorganisms (GCM) 10K type strain sequencing project: providing services to taxonomists for standard genome sequencing and annotation.</title>
        <authorList>
            <consortium name="The Broad Institute Genomics Platform"/>
            <consortium name="The Broad Institute Genome Sequencing Center for Infectious Disease"/>
            <person name="Wu L."/>
            <person name="Ma J."/>
        </authorList>
    </citation>
    <scope>NUCLEOTIDE SEQUENCE [LARGE SCALE GENOMIC DNA]</scope>
    <source>
        <strain evidence="4">CCUG 43114</strain>
    </source>
</reference>
<evidence type="ECO:0000313" key="4">
    <source>
        <dbReference type="Proteomes" id="UP001596122"/>
    </source>
</evidence>